<comment type="caution">
    <text evidence="2">The sequence shown here is derived from an EMBL/GenBank/DDBJ whole genome shotgun (WGS) entry which is preliminary data.</text>
</comment>
<proteinExistence type="predicted"/>
<reference evidence="2 3" key="1">
    <citation type="submission" date="2017-03" db="EMBL/GenBank/DDBJ databases">
        <title>Genomes of endolithic fungi from Antarctica.</title>
        <authorList>
            <person name="Coleine C."/>
            <person name="Masonjones S."/>
            <person name="Stajich J.E."/>
        </authorList>
    </citation>
    <scope>NUCLEOTIDE SEQUENCE [LARGE SCALE GENOMIC DNA]</scope>
    <source>
        <strain evidence="2 3">CCFEE 6314</strain>
    </source>
</reference>
<evidence type="ECO:0000313" key="3">
    <source>
        <dbReference type="Proteomes" id="UP000288859"/>
    </source>
</evidence>
<dbReference type="AlphaFoldDB" id="A0A438MTC8"/>
<accession>A0A438MTC8</accession>
<evidence type="ECO:0000256" key="1">
    <source>
        <dbReference type="SAM" id="MobiDB-lite"/>
    </source>
</evidence>
<organism evidence="2 3">
    <name type="scientific">Exophiala mesophila</name>
    <name type="common">Black yeast-like fungus</name>
    <dbReference type="NCBI Taxonomy" id="212818"/>
    <lineage>
        <taxon>Eukaryota</taxon>
        <taxon>Fungi</taxon>
        <taxon>Dikarya</taxon>
        <taxon>Ascomycota</taxon>
        <taxon>Pezizomycotina</taxon>
        <taxon>Eurotiomycetes</taxon>
        <taxon>Chaetothyriomycetidae</taxon>
        <taxon>Chaetothyriales</taxon>
        <taxon>Herpotrichiellaceae</taxon>
        <taxon>Exophiala</taxon>
    </lineage>
</organism>
<dbReference type="EMBL" id="NAJM01000054">
    <property type="protein sequence ID" value="RVX66887.1"/>
    <property type="molecule type" value="Genomic_DNA"/>
</dbReference>
<name>A0A438MTC8_EXOME</name>
<protein>
    <submittedName>
        <fullName evidence="2">Uncharacterized protein</fullName>
    </submittedName>
</protein>
<gene>
    <name evidence="2" type="ORF">B0A52_09011</name>
</gene>
<evidence type="ECO:0000313" key="2">
    <source>
        <dbReference type="EMBL" id="RVX66887.1"/>
    </source>
</evidence>
<dbReference type="Proteomes" id="UP000288859">
    <property type="component" value="Unassembled WGS sequence"/>
</dbReference>
<dbReference type="OrthoDB" id="5593235at2759"/>
<feature type="region of interest" description="Disordered" evidence="1">
    <location>
        <begin position="63"/>
        <end position="93"/>
    </location>
</feature>
<sequence>MATTSPKWRIALLSAAAFSTLVLLLAASANRFTLSEWAYTSNIDLASQFKYQEPVIAGAPVQATGSDNTVHSHDSTPGGVSIPSGTEAGRPAKPHQRIVAMVFAGRKEYVSILDCYLQRNLVRNGGWLDEVMWVMRTNKTSDIVYIDELTDQVPEYSQHHVFDEEQDEIKPARKAYKLCHPNTLYIKIDDDILFMEDHAISTIIQRKIDNPNNLIVSANVINQPTFSWVTQVHLNNAKPYLPEFGKPDDFVDDDRRHMVDWRASRLPRWKESEDKAKFDINSAPPFRGHRWLPLPEGGNLDQTPIGGLVENSTSQALKGTSNLLPWTVAAQQHYSFLSHLEDDQLSLYKFDLWTYENQSRNTNFFAFSGDDVVAHHVHGDDDVWWTVRLPAKLGRPAVLDGSAVAVHFGTVEQTSEIQDRPGRGLRDTDLLRRYRSYATEFICGKPWGSPMR</sequence>
<dbReference type="VEuPathDB" id="FungiDB:PV10_07286"/>